<evidence type="ECO:0000313" key="5">
    <source>
        <dbReference type="EMBL" id="AIE61397.1"/>
    </source>
</evidence>
<dbReference type="InterPro" id="IPR027417">
    <property type="entry name" value="P-loop_NTPase"/>
</dbReference>
<dbReference type="PANTHER" id="PTHR30469">
    <property type="entry name" value="MULTIDRUG RESISTANCE PROTEIN MDTA"/>
    <property type="match status" value="1"/>
</dbReference>
<dbReference type="KEGG" id="bmet:BMMGA3_15200"/>
<keyword evidence="2" id="KW-0812">Transmembrane</keyword>
<dbReference type="GO" id="GO:1990281">
    <property type="term" value="C:efflux pump complex"/>
    <property type="evidence" value="ECO:0007669"/>
    <property type="project" value="TreeGrafter"/>
</dbReference>
<organism evidence="5 6">
    <name type="scientific">Bacillus methanolicus (strain MGA3 / ATCC 53907)</name>
    <dbReference type="NCBI Taxonomy" id="796606"/>
    <lineage>
        <taxon>Bacteria</taxon>
        <taxon>Bacillati</taxon>
        <taxon>Bacillota</taxon>
        <taxon>Bacilli</taxon>
        <taxon>Bacillales</taxon>
        <taxon>Bacillaceae</taxon>
        <taxon>Bacillus</taxon>
    </lineage>
</organism>
<gene>
    <name evidence="5" type="ORF">BMMGA3_15200</name>
</gene>
<accession>I3EB44</accession>
<dbReference type="Gene3D" id="2.40.420.20">
    <property type="match status" value="1"/>
</dbReference>
<keyword evidence="6" id="KW-1185">Reference proteome</keyword>
<dbReference type="HOGENOM" id="CLU_051480_1_0_9"/>
<dbReference type="AlphaFoldDB" id="I3EB44"/>
<evidence type="ECO:0000256" key="1">
    <source>
        <dbReference type="SAM" id="Coils"/>
    </source>
</evidence>
<dbReference type="Proteomes" id="UP000027602">
    <property type="component" value="Chromosome"/>
</dbReference>
<evidence type="ECO:0000259" key="3">
    <source>
        <dbReference type="Pfam" id="PF25984"/>
    </source>
</evidence>
<dbReference type="Gene3D" id="3.40.50.300">
    <property type="entry name" value="P-loop containing nucleotide triphosphate hydrolases"/>
    <property type="match status" value="1"/>
</dbReference>
<dbReference type="RefSeq" id="WP_003346528.1">
    <property type="nucleotide sequence ID" value="NZ_ADWW01000001.1"/>
</dbReference>
<feature type="domain" description="YknX-like barrel-sandwich hybrid" evidence="3">
    <location>
        <begin position="65"/>
        <end position="206"/>
    </location>
</feature>
<dbReference type="EMBL" id="CP007739">
    <property type="protein sequence ID" value="AIE61397.1"/>
    <property type="molecule type" value="Genomic_DNA"/>
</dbReference>
<dbReference type="Pfam" id="PF25984">
    <property type="entry name" value="BSH_YknX"/>
    <property type="match status" value="1"/>
</dbReference>
<keyword evidence="2" id="KW-0472">Membrane</keyword>
<dbReference type="GO" id="GO:0015562">
    <property type="term" value="F:efflux transmembrane transporter activity"/>
    <property type="evidence" value="ECO:0007669"/>
    <property type="project" value="TreeGrafter"/>
</dbReference>
<dbReference type="STRING" id="796606.BMMGA3_15200"/>
<protein>
    <submittedName>
        <fullName evidence="5">Efflux transporter, RND family, MFP subunit</fullName>
    </submittedName>
</protein>
<feature type="domain" description="YknX-like C-terminal permuted SH3-like" evidence="4">
    <location>
        <begin position="303"/>
        <end position="360"/>
    </location>
</feature>
<reference evidence="5 6" key="1">
    <citation type="journal article" date="2015" name="BMC Genomics">
        <title>Transcriptome analysis of thermophilic methylotrophic Bacillus methanolicus MGA3 using RNA-sequencing provides detailed insights into its previously uncharted transcriptional landscape.</title>
        <authorList>
            <person name="Irla M."/>
            <person name="Neshat A."/>
            <person name="Brautaset T."/>
            <person name="Ruckert C."/>
            <person name="Kalinowski J."/>
            <person name="Wendisch V.F."/>
        </authorList>
    </citation>
    <scope>NUCLEOTIDE SEQUENCE [LARGE SCALE GENOMIC DNA]</scope>
    <source>
        <strain evidence="6">MGA3 / ATCC 53907</strain>
    </source>
</reference>
<evidence type="ECO:0000256" key="2">
    <source>
        <dbReference type="SAM" id="Phobius"/>
    </source>
</evidence>
<feature type="transmembrane region" description="Helical" evidence="2">
    <location>
        <begin position="6"/>
        <end position="25"/>
    </location>
</feature>
<proteinExistence type="predicted"/>
<keyword evidence="2" id="KW-1133">Transmembrane helix</keyword>
<evidence type="ECO:0000313" key="6">
    <source>
        <dbReference type="Proteomes" id="UP000027602"/>
    </source>
</evidence>
<dbReference type="Pfam" id="PF25989">
    <property type="entry name" value="YknX_C"/>
    <property type="match status" value="1"/>
</dbReference>
<sequence>MGKWQRGVLIALLIVFITGNLFLILKKDSKIVRAAFIERWDPAKKENLSQIFHTSGVVAPLEEHHFYFDNHTGAFNKFLVNEGEVVTSGTPLFEYMTSDIEEEIKKIEIEKEKVENQITSLEDHINQLKDYRDSLTFDKEEKHSEKSILSGIERDIYEKELEKDLLEQEVKKYEEQLKVLDNESGKMTVVSDLDGVVEKVREDLKNPVVTVVSKEPSVKGTFNEEEMKKVSTGMKVYVSSGFFKKRVEGILYKVQEFPEGEPAVEKASRYPFTVRLETKDAGKPLFGSHVNVTVVTKEVNGAVAVPPDALVKEKAGSFIYIINKSGKLEKRKVSVGMKANGKTEIKEGLKKGELIITNPKAIQRGEGPSFITPLKADEISKKELKRLKKEEIWKPILKGFLSR</sequence>
<dbReference type="InterPro" id="IPR058639">
    <property type="entry name" value="BSH_YknX-like"/>
</dbReference>
<dbReference type="eggNOG" id="COG0845">
    <property type="taxonomic scope" value="Bacteria"/>
</dbReference>
<keyword evidence="1" id="KW-0175">Coiled coil</keyword>
<dbReference type="OrthoDB" id="2446145at2"/>
<feature type="coiled-coil region" evidence="1">
    <location>
        <begin position="97"/>
        <end position="183"/>
    </location>
</feature>
<name>I3EB44_BACMM</name>
<evidence type="ECO:0000259" key="4">
    <source>
        <dbReference type="Pfam" id="PF25989"/>
    </source>
</evidence>
<dbReference type="InterPro" id="IPR058637">
    <property type="entry name" value="YknX-like_C"/>
</dbReference>